<feature type="compositionally biased region" description="Basic residues" evidence="1">
    <location>
        <begin position="1"/>
        <end position="11"/>
    </location>
</feature>
<comment type="caution">
    <text evidence="2">The sequence shown here is derived from an EMBL/GenBank/DDBJ whole genome shotgun (WGS) entry which is preliminary data.</text>
</comment>
<evidence type="ECO:0000313" key="2">
    <source>
        <dbReference type="EMBL" id="GFS04097.1"/>
    </source>
</evidence>
<organism evidence="2 3">
    <name type="scientific">Elysia marginata</name>
    <dbReference type="NCBI Taxonomy" id="1093978"/>
    <lineage>
        <taxon>Eukaryota</taxon>
        <taxon>Metazoa</taxon>
        <taxon>Spiralia</taxon>
        <taxon>Lophotrochozoa</taxon>
        <taxon>Mollusca</taxon>
        <taxon>Gastropoda</taxon>
        <taxon>Heterobranchia</taxon>
        <taxon>Euthyneura</taxon>
        <taxon>Panpulmonata</taxon>
        <taxon>Sacoglossa</taxon>
        <taxon>Placobranchoidea</taxon>
        <taxon>Plakobranchidae</taxon>
        <taxon>Elysia</taxon>
    </lineage>
</organism>
<dbReference type="AlphaFoldDB" id="A0AAV4I1L9"/>
<name>A0AAV4I1L9_9GAST</name>
<evidence type="ECO:0000256" key="1">
    <source>
        <dbReference type="SAM" id="MobiDB-lite"/>
    </source>
</evidence>
<reference evidence="2 3" key="1">
    <citation type="journal article" date="2021" name="Elife">
        <title>Chloroplast acquisition without the gene transfer in kleptoplastic sea slugs, Plakobranchus ocellatus.</title>
        <authorList>
            <person name="Maeda T."/>
            <person name="Takahashi S."/>
            <person name="Yoshida T."/>
            <person name="Shimamura S."/>
            <person name="Takaki Y."/>
            <person name="Nagai Y."/>
            <person name="Toyoda A."/>
            <person name="Suzuki Y."/>
            <person name="Arimoto A."/>
            <person name="Ishii H."/>
            <person name="Satoh N."/>
            <person name="Nishiyama T."/>
            <person name="Hasebe M."/>
            <person name="Maruyama T."/>
            <person name="Minagawa J."/>
            <person name="Obokata J."/>
            <person name="Shigenobu S."/>
        </authorList>
    </citation>
    <scope>NUCLEOTIDE SEQUENCE [LARGE SCALE GENOMIC DNA]</scope>
</reference>
<sequence length="95" mass="10071">MAAFAKRRRRHSEQLPAETAPGVEELRSMSEDKKSPASGGVEVEDVPPHVGASRDDNLGVPPEEDAAPKSPGLQNASLHSIRSTGQTGMKTPEIS</sequence>
<gene>
    <name evidence="2" type="ORF">ElyMa_004648100</name>
</gene>
<dbReference type="Proteomes" id="UP000762676">
    <property type="component" value="Unassembled WGS sequence"/>
</dbReference>
<feature type="region of interest" description="Disordered" evidence="1">
    <location>
        <begin position="1"/>
        <end position="95"/>
    </location>
</feature>
<feature type="compositionally biased region" description="Polar residues" evidence="1">
    <location>
        <begin position="72"/>
        <end position="95"/>
    </location>
</feature>
<proteinExistence type="predicted"/>
<feature type="compositionally biased region" description="Basic and acidic residues" evidence="1">
    <location>
        <begin position="24"/>
        <end position="35"/>
    </location>
</feature>
<dbReference type="EMBL" id="BMAT01009325">
    <property type="protein sequence ID" value="GFS04097.1"/>
    <property type="molecule type" value="Genomic_DNA"/>
</dbReference>
<keyword evidence="3" id="KW-1185">Reference proteome</keyword>
<accession>A0AAV4I1L9</accession>
<protein>
    <submittedName>
        <fullName evidence="2">Uncharacterized protein</fullName>
    </submittedName>
</protein>
<evidence type="ECO:0000313" key="3">
    <source>
        <dbReference type="Proteomes" id="UP000762676"/>
    </source>
</evidence>